<evidence type="ECO:0000256" key="1">
    <source>
        <dbReference type="ARBA" id="ARBA00000077"/>
    </source>
</evidence>
<accession>A0A381DKK7</accession>
<organism evidence="11 12">
    <name type="scientific">Campylobacter sputorum subsp. sputorum</name>
    <dbReference type="NCBI Taxonomy" id="32024"/>
    <lineage>
        <taxon>Bacteria</taxon>
        <taxon>Pseudomonadati</taxon>
        <taxon>Campylobacterota</taxon>
        <taxon>Epsilonproteobacteria</taxon>
        <taxon>Campylobacterales</taxon>
        <taxon>Campylobacteraceae</taxon>
        <taxon>Campylobacter</taxon>
    </lineage>
</organism>
<keyword evidence="8" id="KW-0255">Endonuclease</keyword>
<dbReference type="RefSeq" id="WP_089181941.1">
    <property type="nucleotide sequence ID" value="NZ_CP043427.1"/>
</dbReference>
<comment type="catalytic activity">
    <reaction evidence="1">
        <text>Endonucleolytic cleavage to 5'-phosphomonoester.</text>
        <dbReference type="EC" id="3.1.26.4"/>
    </reaction>
</comment>
<evidence type="ECO:0000256" key="5">
    <source>
        <dbReference type="ARBA" id="ARBA00012180"/>
    </source>
</evidence>
<dbReference type="GO" id="GO:0003676">
    <property type="term" value="F:nucleic acid binding"/>
    <property type="evidence" value="ECO:0007669"/>
    <property type="project" value="InterPro"/>
</dbReference>
<dbReference type="SUPFAM" id="SSF53098">
    <property type="entry name" value="Ribonuclease H-like"/>
    <property type="match status" value="1"/>
</dbReference>
<name>A0A381DKK7_9BACT</name>
<protein>
    <recommendedName>
        <fullName evidence="5">ribonuclease H</fullName>
        <ecNumber evidence="5">3.1.26.4</ecNumber>
    </recommendedName>
</protein>
<gene>
    <name evidence="11" type="primary">rnhA</name>
    <name evidence="11" type="ORF">NCTC12475_01393</name>
</gene>
<dbReference type="PANTHER" id="PTHR10642:SF26">
    <property type="entry name" value="RIBONUCLEASE H1"/>
    <property type="match status" value="1"/>
</dbReference>
<dbReference type="AlphaFoldDB" id="A0A381DKK7"/>
<dbReference type="InterPro" id="IPR002156">
    <property type="entry name" value="RNaseH_domain"/>
</dbReference>
<dbReference type="STRING" id="32024.GCA_000788295_01582"/>
<dbReference type="InterPro" id="IPR022892">
    <property type="entry name" value="RNaseHI"/>
</dbReference>
<dbReference type="GO" id="GO:0043137">
    <property type="term" value="P:DNA replication, removal of RNA primer"/>
    <property type="evidence" value="ECO:0007669"/>
    <property type="project" value="TreeGrafter"/>
</dbReference>
<dbReference type="PROSITE" id="PS50879">
    <property type="entry name" value="RNASE_H_1"/>
    <property type="match status" value="1"/>
</dbReference>
<dbReference type="InterPro" id="IPR012337">
    <property type="entry name" value="RNaseH-like_sf"/>
</dbReference>
<dbReference type="EC" id="3.1.26.4" evidence="5"/>
<comment type="similarity">
    <text evidence="3">Belongs to the RNase H family.</text>
</comment>
<dbReference type="GeneID" id="93090041"/>
<dbReference type="Pfam" id="PF00075">
    <property type="entry name" value="RNase_H"/>
    <property type="match status" value="1"/>
</dbReference>
<keyword evidence="7" id="KW-0479">Metal-binding</keyword>
<dbReference type="OrthoDB" id="7845843at2"/>
<dbReference type="PANTHER" id="PTHR10642">
    <property type="entry name" value="RIBONUCLEASE H1"/>
    <property type="match status" value="1"/>
</dbReference>
<evidence type="ECO:0000313" key="11">
    <source>
        <dbReference type="EMBL" id="SUX11178.1"/>
    </source>
</evidence>
<dbReference type="Proteomes" id="UP000254920">
    <property type="component" value="Unassembled WGS sequence"/>
</dbReference>
<dbReference type="NCBIfam" id="NF001236">
    <property type="entry name" value="PRK00203.1"/>
    <property type="match status" value="1"/>
</dbReference>
<dbReference type="InterPro" id="IPR036397">
    <property type="entry name" value="RNaseH_sf"/>
</dbReference>
<keyword evidence="12" id="KW-1185">Reference proteome</keyword>
<sequence length="141" mass="15975">MKIVKLFSDGSCLGNPGVGGWAYILEYNEYQKKDSGTSEKTTNNQMELTAAIMGIKALKEPCEIKLFTDSSYVANAINSWLKNWIKKDFKKVQNVELWKEYIKVSSIHNIKAFWVKGHSGHPQNEECDKMARDAANKLKNG</sequence>
<comment type="subunit">
    <text evidence="4">Monomer.</text>
</comment>
<dbReference type="InterPro" id="IPR050092">
    <property type="entry name" value="RNase_H"/>
</dbReference>
<keyword evidence="10" id="KW-0460">Magnesium</keyword>
<evidence type="ECO:0000256" key="3">
    <source>
        <dbReference type="ARBA" id="ARBA00005300"/>
    </source>
</evidence>
<dbReference type="GO" id="GO:0046872">
    <property type="term" value="F:metal ion binding"/>
    <property type="evidence" value="ECO:0007669"/>
    <property type="project" value="UniProtKB-KW"/>
</dbReference>
<evidence type="ECO:0000256" key="2">
    <source>
        <dbReference type="ARBA" id="ARBA00001946"/>
    </source>
</evidence>
<dbReference type="GO" id="GO:0004523">
    <property type="term" value="F:RNA-DNA hybrid ribonuclease activity"/>
    <property type="evidence" value="ECO:0007669"/>
    <property type="project" value="UniProtKB-EC"/>
</dbReference>
<dbReference type="EMBL" id="UFVD01000001">
    <property type="protein sequence ID" value="SUX11178.1"/>
    <property type="molecule type" value="Genomic_DNA"/>
</dbReference>
<reference evidence="11 12" key="1">
    <citation type="submission" date="2018-06" db="EMBL/GenBank/DDBJ databases">
        <authorList>
            <consortium name="Pathogen Informatics"/>
            <person name="Doyle S."/>
        </authorList>
    </citation>
    <scope>NUCLEOTIDE SEQUENCE [LARGE SCALE GENOMIC DNA]</scope>
    <source>
        <strain evidence="11 12">NCTC12475</strain>
    </source>
</reference>
<comment type="cofactor">
    <cofactor evidence="2">
        <name>Mg(2+)</name>
        <dbReference type="ChEBI" id="CHEBI:18420"/>
    </cofactor>
</comment>
<dbReference type="CDD" id="cd09278">
    <property type="entry name" value="RNase_HI_prokaryote_like"/>
    <property type="match status" value="1"/>
</dbReference>
<evidence type="ECO:0000256" key="7">
    <source>
        <dbReference type="ARBA" id="ARBA00022723"/>
    </source>
</evidence>
<evidence type="ECO:0000256" key="6">
    <source>
        <dbReference type="ARBA" id="ARBA00022722"/>
    </source>
</evidence>
<proteinExistence type="inferred from homology"/>
<evidence type="ECO:0000256" key="8">
    <source>
        <dbReference type="ARBA" id="ARBA00022759"/>
    </source>
</evidence>
<evidence type="ECO:0000256" key="9">
    <source>
        <dbReference type="ARBA" id="ARBA00022801"/>
    </source>
</evidence>
<dbReference type="Gene3D" id="3.30.420.10">
    <property type="entry name" value="Ribonuclease H-like superfamily/Ribonuclease H"/>
    <property type="match status" value="1"/>
</dbReference>
<evidence type="ECO:0000313" key="12">
    <source>
        <dbReference type="Proteomes" id="UP000254920"/>
    </source>
</evidence>
<evidence type="ECO:0000256" key="4">
    <source>
        <dbReference type="ARBA" id="ARBA00011245"/>
    </source>
</evidence>
<keyword evidence="6" id="KW-0540">Nuclease</keyword>
<evidence type="ECO:0000256" key="10">
    <source>
        <dbReference type="ARBA" id="ARBA00022842"/>
    </source>
</evidence>
<keyword evidence="9 11" id="KW-0378">Hydrolase</keyword>